<reference evidence="6 7" key="1">
    <citation type="submission" date="2018-02" db="EMBL/GenBank/DDBJ databases">
        <title>8 Nocardia nova and 1 Nocardia cyriacigeorgica strain used for evolution to TMP-SMX.</title>
        <authorList>
            <person name="Mehta H."/>
            <person name="Weng J."/>
            <person name="Shamoo Y."/>
        </authorList>
    </citation>
    <scope>NUCLEOTIDE SEQUENCE [LARGE SCALE GENOMIC DNA]</scope>
    <source>
        <strain evidence="6 7">BAA2227</strain>
    </source>
</reference>
<dbReference type="Pfam" id="PF00561">
    <property type="entry name" value="Abhydrolase_1"/>
    <property type="match status" value="1"/>
</dbReference>
<dbReference type="AlphaFoldDB" id="A0A2S6AAN7"/>
<evidence type="ECO:0000256" key="1">
    <source>
        <dbReference type="ARBA" id="ARBA00010088"/>
    </source>
</evidence>
<organism evidence="6 7">
    <name type="scientific">Nocardia nova</name>
    <dbReference type="NCBI Taxonomy" id="37330"/>
    <lineage>
        <taxon>Bacteria</taxon>
        <taxon>Bacillati</taxon>
        <taxon>Actinomycetota</taxon>
        <taxon>Actinomycetes</taxon>
        <taxon>Mycobacteriales</taxon>
        <taxon>Nocardiaceae</taxon>
        <taxon>Nocardia</taxon>
    </lineage>
</organism>
<dbReference type="Proteomes" id="UP000238356">
    <property type="component" value="Unassembled WGS sequence"/>
</dbReference>
<feature type="signal peptide" evidence="4">
    <location>
        <begin position="1"/>
        <end position="24"/>
    </location>
</feature>
<evidence type="ECO:0000259" key="5">
    <source>
        <dbReference type="Pfam" id="PF00561"/>
    </source>
</evidence>
<name>A0A2S6AAN7_9NOCA</name>
<dbReference type="InterPro" id="IPR029058">
    <property type="entry name" value="AB_hydrolase_fold"/>
</dbReference>
<proteinExistence type="inferred from homology"/>
<dbReference type="PANTHER" id="PTHR43248:SF29">
    <property type="entry name" value="TRIPEPTIDYL AMINOPEPTIDASE"/>
    <property type="match status" value="1"/>
</dbReference>
<evidence type="ECO:0000256" key="4">
    <source>
        <dbReference type="SAM" id="SignalP"/>
    </source>
</evidence>
<dbReference type="InterPro" id="IPR000073">
    <property type="entry name" value="AB_hydrolase_1"/>
</dbReference>
<dbReference type="PANTHER" id="PTHR43248">
    <property type="entry name" value="2-SUCCINYL-6-HYDROXY-2,4-CYCLOHEXADIENE-1-CARBOXYLATE SYNTHASE"/>
    <property type="match status" value="1"/>
</dbReference>
<sequence>MARMSLSRSGRVAAAVALMCVAAACSSTSKNHPVAQPSAPSPAALQKYYTQVPTWGSCDGFGDSSTRFPQGTECTHISVPIDYDKPEGATAQIAVSRIKATGQRIGSLLFNPGGPGQAGLWMAAQGQDTPLAQRFDRIGFDPRGVGASTPLIECLTGQQWDQQRAEPPKDYTPAGIAAAEQENKDFAAHCTEKTGNEFLAHVGTREVVQDMDIIRGVLGDDKLNYVGYSYGTRLGYTYAEKFPDKVRAMVLDGALDPDADPEKESVQQAAGFQKAFDAYAADCASKPDCPLGQDASQTVARFHDLVNPLWNHPAETRDGRGLTYSDAVTGVQNTLYAEDSWNVLSAGLAQLAKGKGDILLQLADLYDGRSKDGTYDNSQDAFLAIHCVDDPAIKDRGDTDKQDAEYRKVAPFLDDGHATGQAPLEMCAFWPVPNSGSPHNISAPGLPKTVVISTTADPATPYQAGVDLAHQLGAALITNKGTRHTAFLSGGVPCVDDAVFAYLIDLKTPPEGLTCG</sequence>
<dbReference type="EMBL" id="PSZD01000004">
    <property type="protein sequence ID" value="PPJ30577.1"/>
    <property type="molecule type" value="Genomic_DNA"/>
</dbReference>
<dbReference type="GO" id="GO:0016787">
    <property type="term" value="F:hydrolase activity"/>
    <property type="evidence" value="ECO:0007669"/>
    <property type="project" value="UniProtKB-KW"/>
</dbReference>
<keyword evidence="2 4" id="KW-0732">Signal</keyword>
<evidence type="ECO:0000313" key="7">
    <source>
        <dbReference type="Proteomes" id="UP000238356"/>
    </source>
</evidence>
<comment type="similarity">
    <text evidence="1">Belongs to the peptidase S33 family.</text>
</comment>
<gene>
    <name evidence="6" type="ORF">C5F51_08930</name>
</gene>
<feature type="chain" id="PRO_5039354484" evidence="4">
    <location>
        <begin position="25"/>
        <end position="516"/>
    </location>
</feature>
<dbReference type="SUPFAM" id="SSF53474">
    <property type="entry name" value="alpha/beta-Hydrolases"/>
    <property type="match status" value="1"/>
</dbReference>
<evidence type="ECO:0000256" key="2">
    <source>
        <dbReference type="ARBA" id="ARBA00022729"/>
    </source>
</evidence>
<feature type="domain" description="AB hydrolase-1" evidence="5">
    <location>
        <begin position="108"/>
        <end position="488"/>
    </location>
</feature>
<keyword evidence="3 6" id="KW-0378">Hydrolase</keyword>
<keyword evidence="7" id="KW-1185">Reference proteome</keyword>
<evidence type="ECO:0000256" key="3">
    <source>
        <dbReference type="ARBA" id="ARBA00022801"/>
    </source>
</evidence>
<evidence type="ECO:0000313" key="6">
    <source>
        <dbReference type="EMBL" id="PPJ30577.1"/>
    </source>
</evidence>
<dbReference type="Gene3D" id="3.40.50.1820">
    <property type="entry name" value="alpha/beta hydrolase"/>
    <property type="match status" value="1"/>
</dbReference>
<protein>
    <submittedName>
        <fullName evidence="6">Alpha/beta hydrolase</fullName>
    </submittedName>
</protein>
<comment type="caution">
    <text evidence="6">The sequence shown here is derived from an EMBL/GenBank/DDBJ whole genome shotgun (WGS) entry which is preliminary data.</text>
</comment>
<dbReference type="PROSITE" id="PS51257">
    <property type="entry name" value="PROKAR_LIPOPROTEIN"/>
    <property type="match status" value="1"/>
</dbReference>
<accession>A0A2S6AAN7</accession>
<dbReference type="InterPro" id="IPR051601">
    <property type="entry name" value="Serine_prot/Carboxylest_S33"/>
</dbReference>
<dbReference type="RefSeq" id="WP_104362914.1">
    <property type="nucleotide sequence ID" value="NZ_PSZD01000004.1"/>
</dbReference>